<comment type="caution">
    <text evidence="8">The sequence shown here is derived from an EMBL/GenBank/DDBJ whole genome shotgun (WGS) entry which is preliminary data.</text>
</comment>
<comment type="similarity">
    <text evidence="1">Belongs to the sigma-70 factor family. ECF subfamily.</text>
</comment>
<dbReference type="InterPro" id="IPR036388">
    <property type="entry name" value="WH-like_DNA-bd_sf"/>
</dbReference>
<dbReference type="NCBIfam" id="TIGR02983">
    <property type="entry name" value="SigE-fam_strep"/>
    <property type="match status" value="1"/>
</dbReference>
<protein>
    <submittedName>
        <fullName evidence="8">SigE family RNA polymerase sigma factor</fullName>
    </submittedName>
</protein>
<feature type="domain" description="RNA polymerase sigma-70 region 2" evidence="6">
    <location>
        <begin position="26"/>
        <end position="82"/>
    </location>
</feature>
<dbReference type="RefSeq" id="WP_123232621.1">
    <property type="nucleotide sequence ID" value="NZ_RJSG01000001.1"/>
</dbReference>
<keyword evidence="9" id="KW-1185">Reference proteome</keyword>
<evidence type="ECO:0000259" key="7">
    <source>
        <dbReference type="Pfam" id="PF08281"/>
    </source>
</evidence>
<dbReference type="SUPFAM" id="SSF88946">
    <property type="entry name" value="Sigma2 domain of RNA polymerase sigma factors"/>
    <property type="match status" value="1"/>
</dbReference>
<evidence type="ECO:0000313" key="8">
    <source>
        <dbReference type="EMBL" id="RNL81417.1"/>
    </source>
</evidence>
<evidence type="ECO:0000256" key="4">
    <source>
        <dbReference type="ARBA" id="ARBA00023125"/>
    </source>
</evidence>
<evidence type="ECO:0000256" key="2">
    <source>
        <dbReference type="ARBA" id="ARBA00023015"/>
    </source>
</evidence>
<dbReference type="InterPro" id="IPR007627">
    <property type="entry name" value="RNA_pol_sigma70_r2"/>
</dbReference>
<dbReference type="Proteomes" id="UP000277094">
    <property type="component" value="Unassembled WGS sequence"/>
</dbReference>
<dbReference type="EMBL" id="RJSG01000001">
    <property type="protein sequence ID" value="RNL81417.1"/>
    <property type="molecule type" value="Genomic_DNA"/>
</dbReference>
<dbReference type="GO" id="GO:0016987">
    <property type="term" value="F:sigma factor activity"/>
    <property type="evidence" value="ECO:0007669"/>
    <property type="project" value="UniProtKB-KW"/>
</dbReference>
<dbReference type="InterPro" id="IPR013324">
    <property type="entry name" value="RNA_pol_sigma_r3/r4-like"/>
</dbReference>
<accession>A0A3N0E0N4</accession>
<keyword evidence="4" id="KW-0238">DNA-binding</keyword>
<dbReference type="AlphaFoldDB" id="A0A3N0E0N4"/>
<gene>
    <name evidence="8" type="ORF">EFL95_03545</name>
</gene>
<dbReference type="Gene3D" id="1.10.1740.10">
    <property type="match status" value="1"/>
</dbReference>
<dbReference type="Pfam" id="PF08281">
    <property type="entry name" value="Sigma70_r4_2"/>
    <property type="match status" value="1"/>
</dbReference>
<dbReference type="SUPFAM" id="SSF88659">
    <property type="entry name" value="Sigma3 and sigma4 domains of RNA polymerase sigma factors"/>
    <property type="match status" value="1"/>
</dbReference>
<dbReference type="GO" id="GO:0006352">
    <property type="term" value="P:DNA-templated transcription initiation"/>
    <property type="evidence" value="ECO:0007669"/>
    <property type="project" value="InterPro"/>
</dbReference>
<dbReference type="PANTHER" id="PTHR43133">
    <property type="entry name" value="RNA POLYMERASE ECF-TYPE SIGMA FACTO"/>
    <property type="match status" value="1"/>
</dbReference>
<keyword evidence="5" id="KW-0804">Transcription</keyword>
<evidence type="ECO:0000256" key="5">
    <source>
        <dbReference type="ARBA" id="ARBA00023163"/>
    </source>
</evidence>
<proteinExistence type="inferred from homology"/>
<dbReference type="InterPro" id="IPR014325">
    <property type="entry name" value="RNA_pol_sigma-E_actinobac"/>
</dbReference>
<reference evidence="8 9" key="1">
    <citation type="submission" date="2018-11" db="EMBL/GenBank/DDBJ databases">
        <authorList>
            <person name="Li F."/>
        </authorList>
    </citation>
    <scope>NUCLEOTIDE SEQUENCE [LARGE SCALE GENOMIC DNA]</scope>
    <source>
        <strain evidence="8 9">KIS18-7</strain>
    </source>
</reference>
<evidence type="ECO:0000256" key="3">
    <source>
        <dbReference type="ARBA" id="ARBA00023082"/>
    </source>
</evidence>
<keyword evidence="2" id="KW-0805">Transcription regulation</keyword>
<dbReference type="InterPro" id="IPR013325">
    <property type="entry name" value="RNA_pol_sigma_r2"/>
</dbReference>
<evidence type="ECO:0000259" key="6">
    <source>
        <dbReference type="Pfam" id="PF04542"/>
    </source>
</evidence>
<dbReference type="InterPro" id="IPR014284">
    <property type="entry name" value="RNA_pol_sigma-70_dom"/>
</dbReference>
<dbReference type="GO" id="GO:0003677">
    <property type="term" value="F:DNA binding"/>
    <property type="evidence" value="ECO:0007669"/>
    <property type="project" value="UniProtKB-KW"/>
</dbReference>
<dbReference type="OrthoDB" id="3678480at2"/>
<dbReference type="Gene3D" id="1.10.10.10">
    <property type="entry name" value="Winged helix-like DNA-binding domain superfamily/Winged helix DNA-binding domain"/>
    <property type="match status" value="1"/>
</dbReference>
<name>A0A3N0E0N4_9ACTN</name>
<keyword evidence="3" id="KW-0731">Sigma factor</keyword>
<dbReference type="Pfam" id="PF04542">
    <property type="entry name" value="Sigma70_r2"/>
    <property type="match status" value="1"/>
</dbReference>
<evidence type="ECO:0000256" key="1">
    <source>
        <dbReference type="ARBA" id="ARBA00010641"/>
    </source>
</evidence>
<dbReference type="CDD" id="cd06171">
    <property type="entry name" value="Sigma70_r4"/>
    <property type="match status" value="1"/>
</dbReference>
<dbReference type="InterPro" id="IPR039425">
    <property type="entry name" value="RNA_pol_sigma-70-like"/>
</dbReference>
<organism evidence="8 9">
    <name type="scientific">Nocardioides marmorisolisilvae</name>
    <dbReference type="NCBI Taxonomy" id="1542737"/>
    <lineage>
        <taxon>Bacteria</taxon>
        <taxon>Bacillati</taxon>
        <taxon>Actinomycetota</taxon>
        <taxon>Actinomycetes</taxon>
        <taxon>Propionibacteriales</taxon>
        <taxon>Nocardioidaceae</taxon>
        <taxon>Nocardioides</taxon>
    </lineage>
</organism>
<sequence length="173" mass="18874">MGLRSTTLADTATPAYEDYVAARWTTLYRTAYLLTGSHADAEDLAQTTLVKAYQSWIKVAAAASPDAYVRRIMTNTFVSSKRPLRVSRERLVDVVPEAQAADAVDDLRLQLWPHITSLPPKQRAVIVLRYYEDLSEAQIAEALGCSPGTVKSNASLALSSLRARMAAEEGASS</sequence>
<dbReference type="InterPro" id="IPR013249">
    <property type="entry name" value="RNA_pol_sigma70_r4_t2"/>
</dbReference>
<dbReference type="PANTHER" id="PTHR43133:SF50">
    <property type="entry name" value="ECF RNA POLYMERASE SIGMA FACTOR SIGM"/>
    <property type="match status" value="1"/>
</dbReference>
<dbReference type="NCBIfam" id="TIGR02937">
    <property type="entry name" value="sigma70-ECF"/>
    <property type="match status" value="1"/>
</dbReference>
<feature type="domain" description="RNA polymerase sigma factor 70 region 4 type 2" evidence="7">
    <location>
        <begin position="116"/>
        <end position="160"/>
    </location>
</feature>
<evidence type="ECO:0000313" key="9">
    <source>
        <dbReference type="Proteomes" id="UP000277094"/>
    </source>
</evidence>